<evidence type="ECO:0000313" key="2">
    <source>
        <dbReference type="Proteomes" id="UP001319200"/>
    </source>
</evidence>
<comment type="caution">
    <text evidence="1">The sequence shown here is derived from an EMBL/GenBank/DDBJ whole genome shotgun (WGS) entry which is preliminary data.</text>
</comment>
<dbReference type="InterPro" id="IPR032595">
    <property type="entry name" value="DUF4905"/>
</dbReference>
<dbReference type="RefSeq" id="WP_254163844.1">
    <property type="nucleotide sequence ID" value="NZ_JAHESF010000012.1"/>
</dbReference>
<evidence type="ECO:0000313" key="1">
    <source>
        <dbReference type="EMBL" id="MBT1697972.1"/>
    </source>
</evidence>
<name>A0AAP2GPZ1_9BACT</name>
<gene>
    <name evidence="1" type="ORF">KK083_13850</name>
</gene>
<accession>A0AAP2GPZ1</accession>
<dbReference type="AlphaFoldDB" id="A0AAP2GPZ1"/>
<proteinExistence type="predicted"/>
<keyword evidence="2" id="KW-1185">Reference proteome</keyword>
<organism evidence="1 2">
    <name type="scientific">Chryseosolibacter histidini</name>
    <dbReference type="NCBI Taxonomy" id="2782349"/>
    <lineage>
        <taxon>Bacteria</taxon>
        <taxon>Pseudomonadati</taxon>
        <taxon>Bacteroidota</taxon>
        <taxon>Cytophagia</taxon>
        <taxon>Cytophagales</taxon>
        <taxon>Chryseotaleaceae</taxon>
        <taxon>Chryseosolibacter</taxon>
    </lineage>
</organism>
<dbReference type="EMBL" id="JAHESF010000012">
    <property type="protein sequence ID" value="MBT1697972.1"/>
    <property type="molecule type" value="Genomic_DNA"/>
</dbReference>
<dbReference type="Pfam" id="PF16248">
    <property type="entry name" value="DUF4905"/>
    <property type="match status" value="1"/>
</dbReference>
<sequence length="282" mass="32116">MGKSPKAKKIRWGNQLICARNNLSETIQLSFSGKVNGVIWKTLADPLHQRLYLEIRDTDRKQVSFSAVDLVSATWLWKDVTFEEPWWISLQAIADNVLLLTIYTDTNNPDKKSALAVDVNTRQVLWWKNNFTITSVAGGRVWGVDTKMGAREEILDLADGKTLQKPAVLPDEQNLLITRPFQYREGTAHFDSIRAFLNRKCDISPIISIEYCEYHSLILISAFTGQNDLANYLFVFNSSGELMLKEILGEHLNGIALDTFFIFSGYLIFVKNKCELVSYKLV</sequence>
<dbReference type="Proteomes" id="UP001319200">
    <property type="component" value="Unassembled WGS sequence"/>
</dbReference>
<protein>
    <submittedName>
        <fullName evidence="1">DUF4905 domain-containing protein</fullName>
    </submittedName>
</protein>
<reference evidence="1 2" key="1">
    <citation type="submission" date="2021-05" db="EMBL/GenBank/DDBJ databases">
        <title>A Polyphasic approach of four new species of the genus Ohtaekwangia: Ohtaekwangia histidinii sp. nov., Ohtaekwangia cretensis sp. nov., Ohtaekwangia indiensis sp. nov., Ohtaekwangia reichenbachii sp. nov. from diverse environment.</title>
        <authorList>
            <person name="Octaviana S."/>
        </authorList>
    </citation>
    <scope>NUCLEOTIDE SEQUENCE [LARGE SCALE GENOMIC DNA]</scope>
    <source>
        <strain evidence="1 2">PWU4</strain>
    </source>
</reference>